<feature type="compositionally biased region" description="Low complexity" evidence="1">
    <location>
        <begin position="12"/>
        <end position="23"/>
    </location>
</feature>
<protein>
    <submittedName>
        <fullName evidence="2">Uncharacterized protein</fullName>
    </submittedName>
</protein>
<evidence type="ECO:0000256" key="1">
    <source>
        <dbReference type="SAM" id="MobiDB-lite"/>
    </source>
</evidence>
<feature type="region of interest" description="Disordered" evidence="1">
    <location>
        <begin position="1"/>
        <end position="43"/>
    </location>
</feature>
<evidence type="ECO:0000313" key="3">
    <source>
        <dbReference type="Proteomes" id="UP000287651"/>
    </source>
</evidence>
<feature type="compositionally biased region" description="Basic residues" evidence="1">
    <location>
        <begin position="1"/>
        <end position="11"/>
    </location>
</feature>
<name>A0A444DEN6_ENSVE</name>
<reference evidence="2 3" key="1">
    <citation type="journal article" date="2014" name="Agronomy (Basel)">
        <title>A Draft Genome Sequence for Ensete ventricosum, the Drought-Tolerant Tree Against Hunger.</title>
        <authorList>
            <person name="Harrison J."/>
            <person name="Moore K.A."/>
            <person name="Paszkiewicz K."/>
            <person name="Jones T."/>
            <person name="Grant M."/>
            <person name="Ambacheew D."/>
            <person name="Muzemil S."/>
            <person name="Studholme D.J."/>
        </authorList>
    </citation>
    <scope>NUCLEOTIDE SEQUENCE [LARGE SCALE GENOMIC DNA]</scope>
</reference>
<gene>
    <name evidence="2" type="ORF">B296_00022567</name>
</gene>
<dbReference type="AlphaFoldDB" id="A0A444DEN6"/>
<evidence type="ECO:0000313" key="2">
    <source>
        <dbReference type="EMBL" id="RRT72281.1"/>
    </source>
</evidence>
<comment type="caution">
    <text evidence="2">The sequence shown here is derived from an EMBL/GenBank/DDBJ whole genome shotgun (WGS) entry which is preliminary data.</text>
</comment>
<organism evidence="2 3">
    <name type="scientific">Ensete ventricosum</name>
    <name type="common">Abyssinian banana</name>
    <name type="synonym">Musa ensete</name>
    <dbReference type="NCBI Taxonomy" id="4639"/>
    <lineage>
        <taxon>Eukaryota</taxon>
        <taxon>Viridiplantae</taxon>
        <taxon>Streptophyta</taxon>
        <taxon>Embryophyta</taxon>
        <taxon>Tracheophyta</taxon>
        <taxon>Spermatophyta</taxon>
        <taxon>Magnoliopsida</taxon>
        <taxon>Liliopsida</taxon>
        <taxon>Zingiberales</taxon>
        <taxon>Musaceae</taxon>
        <taxon>Ensete</taxon>
    </lineage>
</organism>
<sequence length="96" mass="10160">MTVKGKGKHVVGKVPASAAPSSSVKRKTAASENPGGCRKRRRRPGVLQFFDDAAVDADSDCDNEEESEVDEKIGDLGIMSVPSERQSVLLGSESSL</sequence>
<accession>A0A444DEN6</accession>
<proteinExistence type="predicted"/>
<dbReference type="Proteomes" id="UP000287651">
    <property type="component" value="Unassembled WGS sequence"/>
</dbReference>
<dbReference type="EMBL" id="AMZH03003453">
    <property type="protein sequence ID" value="RRT72281.1"/>
    <property type="molecule type" value="Genomic_DNA"/>
</dbReference>